<keyword evidence="5" id="KW-0597">Phosphoprotein</keyword>
<dbReference type="EC" id="2.7.13.3" evidence="3"/>
<dbReference type="PRINTS" id="PR00344">
    <property type="entry name" value="BCTRLSENSOR"/>
</dbReference>
<evidence type="ECO:0000256" key="4">
    <source>
        <dbReference type="ARBA" id="ARBA00022475"/>
    </source>
</evidence>
<evidence type="ECO:0000256" key="13">
    <source>
        <dbReference type="ARBA" id="ARBA00023136"/>
    </source>
</evidence>
<accession>A0A429ZUM8</accession>
<keyword evidence="7 14" id="KW-0812">Transmembrane</keyword>
<dbReference type="Gene3D" id="3.30.565.10">
    <property type="entry name" value="Histidine kinase-like ATPase, C-terminal domain"/>
    <property type="match status" value="1"/>
</dbReference>
<dbReference type="GO" id="GO:0004721">
    <property type="term" value="F:phosphoprotein phosphatase activity"/>
    <property type="evidence" value="ECO:0007669"/>
    <property type="project" value="TreeGrafter"/>
</dbReference>
<comment type="caution">
    <text evidence="17">The sequence shown here is derived from an EMBL/GenBank/DDBJ whole genome shotgun (WGS) entry which is preliminary data.</text>
</comment>
<dbReference type="Pfam" id="PF02518">
    <property type="entry name" value="HATPase_c"/>
    <property type="match status" value="1"/>
</dbReference>
<evidence type="ECO:0000259" key="16">
    <source>
        <dbReference type="PROSITE" id="PS50112"/>
    </source>
</evidence>
<dbReference type="CDD" id="cd00075">
    <property type="entry name" value="HATPase"/>
    <property type="match status" value="1"/>
</dbReference>
<dbReference type="GeneID" id="98567121"/>
<dbReference type="SUPFAM" id="SSF47384">
    <property type="entry name" value="Homodimeric domain of signal transducing histidine kinase"/>
    <property type="match status" value="1"/>
</dbReference>
<evidence type="ECO:0000256" key="3">
    <source>
        <dbReference type="ARBA" id="ARBA00012438"/>
    </source>
</evidence>
<sequence length="586" mass="66688">MNKQQNIKKIMIVVSFIVLCVAGAIFTNRFFNREIIQQQETKLAQEIDLMISVIKKEKRKVTEYHNTTELDYLVNDGERLTLLDQDGVILYDSSHDKEAIGKRDQRPEVTHVLKGEASIGTALRESHTLNEKLLYVAKPLIIDNQLVGVMRLSEKYTGFSNSIIRFQRIVTFALIGLVSIILGLIFYFFKQANEPLKFMLPALQAAINHPEKMSEIDTTSVEWNQLYQSVNQLMRETNQLYYQQLFNEEKLQFLLESLTIGVFIMNEEGHILSANPVMSDLFEPKIGAETYQEWFLERDIKELIAEILRNGQEIQAEVKLLEPSEKDLKLVLRKLEPGNQQAPEYVGVLYDITDIRKLELIHQDFISNISHELKTPTTSIMGFAETLLDGALGDQTVATEFVEIIELEANRLYALIQNILLLLRTETSEGKADIMSVPPVSVIEEELQRYQPQMTSKNLKVTVSYDDLGEVSLPVDYFQPIVKNLIENAVAYTGEEGQLHVSLKRRGGELLFTIVDTGVGISESDQERIFERFYRVSKSRQRNVGGSGLGLSIVSHYTQLLHGKLTLESQLQSGTRVSVLIPIQES</sequence>
<dbReference type="SUPFAM" id="SSF103190">
    <property type="entry name" value="Sensory domain-like"/>
    <property type="match status" value="1"/>
</dbReference>
<evidence type="ECO:0000256" key="10">
    <source>
        <dbReference type="ARBA" id="ARBA00022840"/>
    </source>
</evidence>
<dbReference type="InterPro" id="IPR000014">
    <property type="entry name" value="PAS"/>
</dbReference>
<dbReference type="PROSITE" id="PS50112">
    <property type="entry name" value="PAS"/>
    <property type="match status" value="1"/>
</dbReference>
<comment type="subcellular location">
    <subcellularLocation>
        <location evidence="2">Cell membrane</location>
        <topology evidence="2">Multi-pass membrane protein</topology>
    </subcellularLocation>
</comment>
<evidence type="ECO:0000313" key="18">
    <source>
        <dbReference type="Proteomes" id="UP000287239"/>
    </source>
</evidence>
<keyword evidence="9" id="KW-0418">Kinase</keyword>
<dbReference type="InterPro" id="IPR036890">
    <property type="entry name" value="HATPase_C_sf"/>
</dbReference>
<dbReference type="PROSITE" id="PS50109">
    <property type="entry name" value="HIS_KIN"/>
    <property type="match status" value="1"/>
</dbReference>
<keyword evidence="13 14" id="KW-0472">Membrane</keyword>
<protein>
    <recommendedName>
        <fullName evidence="3">histidine kinase</fullName>
        <ecNumber evidence="3">2.7.13.3</ecNumber>
    </recommendedName>
</protein>
<keyword evidence="10" id="KW-0067">ATP-binding</keyword>
<dbReference type="OrthoDB" id="9813151at2"/>
<comment type="catalytic activity">
    <reaction evidence="1">
        <text>ATP + protein L-histidine = ADP + protein N-phospho-L-histidine.</text>
        <dbReference type="EC" id="2.7.13.3"/>
    </reaction>
</comment>
<dbReference type="GO" id="GO:0000155">
    <property type="term" value="F:phosphorelay sensor kinase activity"/>
    <property type="evidence" value="ECO:0007669"/>
    <property type="project" value="InterPro"/>
</dbReference>
<dbReference type="RefSeq" id="WP_126778203.1">
    <property type="nucleotide sequence ID" value="NZ_NGJU01000002.1"/>
</dbReference>
<dbReference type="InterPro" id="IPR004358">
    <property type="entry name" value="Sig_transdc_His_kin-like_C"/>
</dbReference>
<dbReference type="PANTHER" id="PTHR45453:SF1">
    <property type="entry name" value="PHOSPHATE REGULON SENSOR PROTEIN PHOR"/>
    <property type="match status" value="1"/>
</dbReference>
<evidence type="ECO:0000256" key="14">
    <source>
        <dbReference type="SAM" id="Phobius"/>
    </source>
</evidence>
<keyword evidence="4" id="KW-1003">Cell membrane</keyword>
<feature type="domain" description="PAS" evidence="16">
    <location>
        <begin position="247"/>
        <end position="282"/>
    </location>
</feature>
<dbReference type="InterPro" id="IPR036097">
    <property type="entry name" value="HisK_dim/P_sf"/>
</dbReference>
<evidence type="ECO:0000256" key="7">
    <source>
        <dbReference type="ARBA" id="ARBA00022692"/>
    </source>
</evidence>
<dbReference type="FunFam" id="3.30.565.10:FF:000006">
    <property type="entry name" value="Sensor histidine kinase WalK"/>
    <property type="match status" value="1"/>
</dbReference>
<dbReference type="GO" id="GO:0005524">
    <property type="term" value="F:ATP binding"/>
    <property type="evidence" value="ECO:0007669"/>
    <property type="project" value="UniProtKB-KW"/>
</dbReference>
<evidence type="ECO:0000256" key="9">
    <source>
        <dbReference type="ARBA" id="ARBA00022777"/>
    </source>
</evidence>
<dbReference type="InterPro" id="IPR003594">
    <property type="entry name" value="HATPase_dom"/>
</dbReference>
<dbReference type="Proteomes" id="UP000287239">
    <property type="component" value="Unassembled WGS sequence"/>
</dbReference>
<dbReference type="SMART" id="SM00091">
    <property type="entry name" value="PAS"/>
    <property type="match status" value="1"/>
</dbReference>
<dbReference type="InterPro" id="IPR050351">
    <property type="entry name" value="BphY/WalK/GraS-like"/>
</dbReference>
<evidence type="ECO:0000256" key="8">
    <source>
        <dbReference type="ARBA" id="ARBA00022741"/>
    </source>
</evidence>
<dbReference type="InterPro" id="IPR035965">
    <property type="entry name" value="PAS-like_dom_sf"/>
</dbReference>
<dbReference type="SUPFAM" id="SSF55874">
    <property type="entry name" value="ATPase domain of HSP90 chaperone/DNA topoisomerase II/histidine kinase"/>
    <property type="match status" value="1"/>
</dbReference>
<evidence type="ECO:0000256" key="5">
    <source>
        <dbReference type="ARBA" id="ARBA00022553"/>
    </source>
</evidence>
<evidence type="ECO:0000256" key="2">
    <source>
        <dbReference type="ARBA" id="ARBA00004651"/>
    </source>
</evidence>
<dbReference type="PANTHER" id="PTHR45453">
    <property type="entry name" value="PHOSPHATE REGULON SENSOR PROTEIN PHOR"/>
    <property type="match status" value="1"/>
</dbReference>
<evidence type="ECO:0000313" key="17">
    <source>
        <dbReference type="EMBL" id="RST97456.1"/>
    </source>
</evidence>
<feature type="transmembrane region" description="Helical" evidence="14">
    <location>
        <begin position="12"/>
        <end position="31"/>
    </location>
</feature>
<feature type="domain" description="Histidine kinase" evidence="15">
    <location>
        <begin position="368"/>
        <end position="585"/>
    </location>
</feature>
<keyword evidence="18" id="KW-1185">Reference proteome</keyword>
<evidence type="ECO:0000256" key="6">
    <source>
        <dbReference type="ARBA" id="ARBA00022679"/>
    </source>
</evidence>
<gene>
    <name evidence="17" type="ORF">CBF35_01970</name>
</gene>
<dbReference type="Gene3D" id="1.10.287.130">
    <property type="match status" value="1"/>
</dbReference>
<dbReference type="SUPFAM" id="SSF55785">
    <property type="entry name" value="PYP-like sensor domain (PAS domain)"/>
    <property type="match status" value="1"/>
</dbReference>
<dbReference type="AlphaFoldDB" id="A0A429ZUM8"/>
<organism evidence="17 18">
    <name type="scientific">Vagococcus salmoninarum</name>
    <dbReference type="NCBI Taxonomy" id="2739"/>
    <lineage>
        <taxon>Bacteria</taxon>
        <taxon>Bacillati</taxon>
        <taxon>Bacillota</taxon>
        <taxon>Bacilli</taxon>
        <taxon>Lactobacillales</taxon>
        <taxon>Enterococcaceae</taxon>
        <taxon>Vagococcus</taxon>
    </lineage>
</organism>
<evidence type="ECO:0000256" key="12">
    <source>
        <dbReference type="ARBA" id="ARBA00023012"/>
    </source>
</evidence>
<dbReference type="GO" id="GO:0016036">
    <property type="term" value="P:cellular response to phosphate starvation"/>
    <property type="evidence" value="ECO:0007669"/>
    <property type="project" value="TreeGrafter"/>
</dbReference>
<evidence type="ECO:0000259" key="15">
    <source>
        <dbReference type="PROSITE" id="PS50109"/>
    </source>
</evidence>
<proteinExistence type="predicted"/>
<dbReference type="InterPro" id="IPR003661">
    <property type="entry name" value="HisK_dim/P_dom"/>
</dbReference>
<dbReference type="FunFam" id="1.10.287.130:FF:000001">
    <property type="entry name" value="Two-component sensor histidine kinase"/>
    <property type="match status" value="1"/>
</dbReference>
<dbReference type="SMART" id="SM00388">
    <property type="entry name" value="HisKA"/>
    <property type="match status" value="1"/>
</dbReference>
<evidence type="ECO:0000256" key="11">
    <source>
        <dbReference type="ARBA" id="ARBA00022989"/>
    </source>
</evidence>
<dbReference type="InterPro" id="IPR029151">
    <property type="entry name" value="Sensor-like_sf"/>
</dbReference>
<name>A0A429ZUM8_9ENTE</name>
<dbReference type="EMBL" id="NGJU01000002">
    <property type="protein sequence ID" value="RST97456.1"/>
    <property type="molecule type" value="Genomic_DNA"/>
</dbReference>
<keyword evidence="6" id="KW-0808">Transferase</keyword>
<dbReference type="Pfam" id="PF00512">
    <property type="entry name" value="HisKA"/>
    <property type="match status" value="1"/>
</dbReference>
<keyword evidence="8" id="KW-0547">Nucleotide-binding</keyword>
<dbReference type="GO" id="GO:0005886">
    <property type="term" value="C:plasma membrane"/>
    <property type="evidence" value="ECO:0007669"/>
    <property type="project" value="UniProtKB-SubCell"/>
</dbReference>
<reference evidence="17 18" key="1">
    <citation type="submission" date="2017-05" db="EMBL/GenBank/DDBJ databases">
        <title>Vagococcus spp. assemblies.</title>
        <authorList>
            <person name="Gulvik C.A."/>
        </authorList>
    </citation>
    <scope>NUCLEOTIDE SEQUENCE [LARGE SCALE GENOMIC DNA]</scope>
    <source>
        <strain evidence="17 18">NCFB 2777</strain>
    </source>
</reference>
<evidence type="ECO:0000256" key="1">
    <source>
        <dbReference type="ARBA" id="ARBA00000085"/>
    </source>
</evidence>
<dbReference type="InterPro" id="IPR005467">
    <property type="entry name" value="His_kinase_dom"/>
</dbReference>
<dbReference type="SMART" id="SM00387">
    <property type="entry name" value="HATPase_c"/>
    <property type="match status" value="1"/>
</dbReference>
<feature type="transmembrane region" description="Helical" evidence="14">
    <location>
        <begin position="169"/>
        <end position="189"/>
    </location>
</feature>
<dbReference type="CDD" id="cd00082">
    <property type="entry name" value="HisKA"/>
    <property type="match status" value="1"/>
</dbReference>
<keyword evidence="12" id="KW-0902">Two-component regulatory system</keyword>
<keyword evidence="11 14" id="KW-1133">Transmembrane helix</keyword>
<dbReference type="Gene3D" id="3.30.450.20">
    <property type="entry name" value="PAS domain"/>
    <property type="match status" value="2"/>
</dbReference>